<feature type="compositionally biased region" description="Basic and acidic residues" evidence="10">
    <location>
        <begin position="761"/>
        <end position="777"/>
    </location>
</feature>
<keyword evidence="3 8" id="KW-0479">Metal-binding</keyword>
<evidence type="ECO:0000256" key="2">
    <source>
        <dbReference type="ARBA" id="ARBA00022679"/>
    </source>
</evidence>
<dbReference type="CDD" id="cd09168">
    <property type="entry name" value="PLDc_PaPPK1_C2_like"/>
    <property type="match status" value="1"/>
</dbReference>
<evidence type="ECO:0000256" key="9">
    <source>
        <dbReference type="RuleBase" id="RU003800"/>
    </source>
</evidence>
<evidence type="ECO:0000256" key="5">
    <source>
        <dbReference type="ARBA" id="ARBA00022777"/>
    </source>
</evidence>
<comment type="similarity">
    <text evidence="8 9">Belongs to the polyphosphate kinase 1 (PPK1) family.</text>
</comment>
<dbReference type="InterPro" id="IPR025200">
    <property type="entry name" value="PPK_C_dom2"/>
</dbReference>
<feature type="binding site" evidence="8">
    <location>
        <position position="435"/>
    </location>
    <ligand>
        <name>Mg(2+)</name>
        <dbReference type="ChEBI" id="CHEBI:18420"/>
    </ligand>
</feature>
<feature type="compositionally biased region" description="Low complexity" evidence="10">
    <location>
        <begin position="9"/>
        <end position="31"/>
    </location>
</feature>
<keyword evidence="5 8" id="KW-0418">Kinase</keyword>
<feature type="region of interest" description="Disordered" evidence="10">
    <location>
        <begin position="1"/>
        <end position="39"/>
    </location>
</feature>
<dbReference type="Gene3D" id="3.30.870.10">
    <property type="entry name" value="Endonuclease Chain A"/>
    <property type="match status" value="2"/>
</dbReference>
<gene>
    <name evidence="12" type="primary">ppk1</name>
    <name evidence="8" type="synonym">ppk</name>
    <name evidence="12" type="ORF">C2R22_16005</name>
</gene>
<dbReference type="NCBIfam" id="NF003918">
    <property type="entry name" value="PRK05443.1-2"/>
    <property type="match status" value="1"/>
</dbReference>
<dbReference type="NCBIfam" id="TIGR03705">
    <property type="entry name" value="poly_P_kin"/>
    <property type="match status" value="1"/>
</dbReference>
<comment type="function">
    <text evidence="8 9">Catalyzes the reversible transfer of the terminal phosphate of ATP to form a long-chain polyphosphate (polyP).</text>
</comment>
<comment type="PTM">
    <text evidence="8 9">An intermediate of this reaction is the autophosphorylated ppk in which a phosphate is covalently linked to a histidine residue through a N-P bond.</text>
</comment>
<dbReference type="Gene3D" id="3.30.1840.10">
    <property type="entry name" value="Polyphosphate kinase middle domain"/>
    <property type="match status" value="1"/>
</dbReference>
<evidence type="ECO:0000256" key="3">
    <source>
        <dbReference type="ARBA" id="ARBA00022723"/>
    </source>
</evidence>
<dbReference type="NCBIfam" id="NF003921">
    <property type="entry name" value="PRK05443.2-2"/>
    <property type="match status" value="1"/>
</dbReference>
<reference evidence="12 13" key="1">
    <citation type="submission" date="2018-01" db="EMBL/GenBank/DDBJ databases">
        <title>Complete genome sequence of Salinigranum rubrum GX10T, an extremely halophilic archaeon isolated from a marine solar saltern.</title>
        <authorList>
            <person name="Han S."/>
        </authorList>
    </citation>
    <scope>NUCLEOTIDE SEQUENCE [LARGE SCALE GENOMIC DNA]</scope>
    <source>
        <strain evidence="12 13">GX10</strain>
    </source>
</reference>
<dbReference type="GeneID" id="35593627"/>
<evidence type="ECO:0000256" key="7">
    <source>
        <dbReference type="ARBA" id="ARBA00022842"/>
    </source>
</evidence>
<dbReference type="PROSITE" id="PS50035">
    <property type="entry name" value="PLD"/>
    <property type="match status" value="1"/>
</dbReference>
<dbReference type="AlphaFoldDB" id="A0A2I8VM05"/>
<feature type="active site" description="Phosphohistidine intermediate" evidence="8">
    <location>
        <position position="495"/>
    </location>
</feature>
<dbReference type="Proteomes" id="UP000236584">
    <property type="component" value="Chromosome"/>
</dbReference>
<dbReference type="Gene3D" id="1.20.58.310">
    <property type="entry name" value="Polyphosphate kinase N-terminal domain"/>
    <property type="match status" value="1"/>
</dbReference>
<dbReference type="OrthoDB" id="74512at2157"/>
<feature type="binding site" evidence="8">
    <location>
        <position position="528"/>
    </location>
    <ligand>
        <name>ATP</name>
        <dbReference type="ChEBI" id="CHEBI:30616"/>
    </ligand>
</feature>
<dbReference type="Pfam" id="PF17941">
    <property type="entry name" value="PP_kinase_C_1"/>
    <property type="match status" value="1"/>
</dbReference>
<keyword evidence="4 8" id="KW-0547">Nucleotide-binding</keyword>
<dbReference type="SUPFAM" id="SSF56024">
    <property type="entry name" value="Phospholipase D/nuclease"/>
    <property type="match status" value="2"/>
</dbReference>
<dbReference type="CDD" id="cd09165">
    <property type="entry name" value="PLDc_PaPPK1_C1_like"/>
    <property type="match status" value="1"/>
</dbReference>
<evidence type="ECO:0000256" key="8">
    <source>
        <dbReference type="HAMAP-Rule" id="MF_00347"/>
    </source>
</evidence>
<dbReference type="PANTHER" id="PTHR30218:SF0">
    <property type="entry name" value="POLYPHOSPHATE KINASE"/>
    <property type="match status" value="1"/>
</dbReference>
<dbReference type="Pfam" id="PF13090">
    <property type="entry name" value="PP_kinase_C"/>
    <property type="match status" value="1"/>
</dbReference>
<comment type="catalytic activity">
    <reaction evidence="8 9">
        <text>[phosphate](n) + ATP = [phosphate](n+1) + ADP</text>
        <dbReference type="Rhea" id="RHEA:19573"/>
        <dbReference type="Rhea" id="RHEA-COMP:9859"/>
        <dbReference type="Rhea" id="RHEA-COMP:14280"/>
        <dbReference type="ChEBI" id="CHEBI:16838"/>
        <dbReference type="ChEBI" id="CHEBI:30616"/>
        <dbReference type="ChEBI" id="CHEBI:456216"/>
        <dbReference type="EC" id="2.7.4.1"/>
    </reaction>
</comment>
<feature type="region of interest" description="Disordered" evidence="10">
    <location>
        <begin position="722"/>
        <end position="777"/>
    </location>
</feature>
<dbReference type="InterPro" id="IPR041108">
    <property type="entry name" value="PP_kinase_C_1"/>
</dbReference>
<feature type="compositionally biased region" description="Basic and acidic residues" evidence="10">
    <location>
        <begin position="722"/>
        <end position="743"/>
    </location>
</feature>
<evidence type="ECO:0000256" key="1">
    <source>
        <dbReference type="ARBA" id="ARBA00022553"/>
    </source>
</evidence>
<keyword evidence="1 8" id="KW-0597">Phosphoprotein</keyword>
<evidence type="ECO:0000256" key="6">
    <source>
        <dbReference type="ARBA" id="ARBA00022840"/>
    </source>
</evidence>
<feature type="binding site" evidence="8">
    <location>
        <position position="100"/>
    </location>
    <ligand>
        <name>ATP</name>
        <dbReference type="ChEBI" id="CHEBI:30616"/>
    </ligand>
</feature>
<dbReference type="NCBIfam" id="NF003917">
    <property type="entry name" value="PRK05443.1-1"/>
    <property type="match status" value="1"/>
</dbReference>
<dbReference type="GO" id="GO:0006799">
    <property type="term" value="P:polyphosphate biosynthetic process"/>
    <property type="evidence" value="ECO:0007669"/>
    <property type="project" value="UniProtKB-UniRule"/>
</dbReference>
<dbReference type="InterPro" id="IPR025198">
    <property type="entry name" value="PPK_N_dom"/>
</dbReference>
<feature type="domain" description="PLD phosphodiesterase" evidence="11">
    <location>
        <begin position="647"/>
        <end position="677"/>
    </location>
</feature>
<dbReference type="HAMAP" id="MF_00347">
    <property type="entry name" value="Polyphosphate_kinase"/>
    <property type="match status" value="1"/>
</dbReference>
<dbReference type="SUPFAM" id="SSF140356">
    <property type="entry name" value="PPK N-terminal domain-like"/>
    <property type="match status" value="1"/>
</dbReference>
<keyword evidence="7 8" id="KW-0460">Magnesium</keyword>
<feature type="binding site" evidence="8">
    <location>
        <position position="624"/>
    </location>
    <ligand>
        <name>ATP</name>
        <dbReference type="ChEBI" id="CHEBI:30616"/>
    </ligand>
</feature>
<evidence type="ECO:0000313" key="13">
    <source>
        <dbReference type="Proteomes" id="UP000236584"/>
    </source>
</evidence>
<evidence type="ECO:0000259" key="11">
    <source>
        <dbReference type="PROSITE" id="PS50035"/>
    </source>
</evidence>
<evidence type="ECO:0000313" key="12">
    <source>
        <dbReference type="EMBL" id="AUV82960.1"/>
    </source>
</evidence>
<dbReference type="InterPro" id="IPR024953">
    <property type="entry name" value="PP_kinase_middle"/>
</dbReference>
<dbReference type="InterPro" id="IPR003414">
    <property type="entry name" value="PP_kinase"/>
</dbReference>
<dbReference type="RefSeq" id="WP_103426649.1">
    <property type="nucleotide sequence ID" value="NZ_CP026309.1"/>
</dbReference>
<dbReference type="EMBL" id="CP026309">
    <property type="protein sequence ID" value="AUV82960.1"/>
    <property type="molecule type" value="Genomic_DNA"/>
</dbReference>
<dbReference type="Pfam" id="PF02503">
    <property type="entry name" value="PP_kinase"/>
    <property type="match status" value="1"/>
</dbReference>
<dbReference type="PIRSF" id="PIRSF015589">
    <property type="entry name" value="PP_kinase"/>
    <property type="match status" value="1"/>
</dbReference>
<feature type="binding site" evidence="8">
    <location>
        <position position="465"/>
    </location>
    <ligand>
        <name>Mg(2+)</name>
        <dbReference type="ChEBI" id="CHEBI:18420"/>
    </ligand>
</feature>
<dbReference type="PANTHER" id="PTHR30218">
    <property type="entry name" value="POLYPHOSPHATE KINASE"/>
    <property type="match status" value="1"/>
</dbReference>
<evidence type="ECO:0000256" key="10">
    <source>
        <dbReference type="SAM" id="MobiDB-lite"/>
    </source>
</evidence>
<dbReference type="SUPFAM" id="SSF143724">
    <property type="entry name" value="PHP14-like"/>
    <property type="match status" value="1"/>
</dbReference>
<keyword evidence="6 8" id="KW-0067">ATP-binding</keyword>
<sequence length="777" mass="87202">MSQEEVSDDAAAQSTDGDASASASRSASDATVDSDSDATVDVFPDTTFEVGDAVDLDDPSLYLNRELSELAFQRRVLYEAVDGRNPLLERAKFLAIVTRNMDEFFMKRVGGLKQQMDAGVTELTPDGRTPEEQWEAILEESRALLTRQAACYDGVRSALADEGVRIVDWADLSPQERADLSDYFEQNVLPTLTPLTFDPAHPFPFISNLSLSLAVLTSDGSDVKFSRVKLPRNRPRLVDVGGVARDADADTDERRYVRLEHVIEANLDRLFPNVDVLDTSLFRVTRNAEVRRNEEIAEGLVGVIEDVLRQRRFATVVRLEISSDTPDRVRDLLVDQLGVSEREVVTLDGLLDYTALFSLAGLDRPDLKLDPWSPQAHPRFAGVDPDAPQELFTEIREKDVLVHHPYHSFSTTVQSFLDAAASDPDVLAIKAAIYRTASDSKVIESLIEAAKNGKQVAVMVELKARFDEENNLRWVKRLEEEGIHVAYGTIGLKTHSKTALVVREETDGVQLYSHVATGNYHSETAKTYTDLGLLTSDRDVGQDLVKLFNFFTGHSLHESYRKLLVAPENMRREFTRLVRREADHARQGREAKIVAKMNSLEDPEMVKELYRASTAGVDIDLLVRGICRLRPGIEGVSETVDVSSVVGRFLEHSRIFYFENDGSPEYYIGSADWMTRNLDRRVEAVTPVEDPDLREELQFVLDAARGDNRKRWVMDADGRYEQVRPEDGEPVRSSHQQLMERARAATPDDEPTGVFQSNADAGRESRVDFSDVFTDDR</sequence>
<accession>A0A2I8VM05</accession>
<dbReference type="InterPro" id="IPR001736">
    <property type="entry name" value="PLipase_D/transphosphatidylase"/>
</dbReference>
<protein>
    <recommendedName>
        <fullName evidence="8 9">Polyphosphate kinase</fullName>
        <ecNumber evidence="8 9">2.7.4.1</ecNumber>
    </recommendedName>
    <alternativeName>
        <fullName evidence="8">ATP-polyphosphate phosphotransferase</fullName>
    </alternativeName>
    <alternativeName>
        <fullName evidence="8">Polyphosphoric acid kinase</fullName>
    </alternativeName>
</protein>
<dbReference type="KEGG" id="srub:C2R22_16005"/>
<keyword evidence="2 8" id="KW-0808">Transferase</keyword>
<evidence type="ECO:0000256" key="4">
    <source>
        <dbReference type="ARBA" id="ARBA00022741"/>
    </source>
</evidence>
<dbReference type="GO" id="GO:0005524">
    <property type="term" value="F:ATP binding"/>
    <property type="evidence" value="ECO:0007669"/>
    <property type="project" value="UniProtKB-KW"/>
</dbReference>
<proteinExistence type="inferred from homology"/>
<dbReference type="EC" id="2.7.4.1" evidence="8 9"/>
<organism evidence="12 13">
    <name type="scientific">Salinigranum rubrum</name>
    <dbReference type="NCBI Taxonomy" id="755307"/>
    <lineage>
        <taxon>Archaea</taxon>
        <taxon>Methanobacteriati</taxon>
        <taxon>Methanobacteriota</taxon>
        <taxon>Stenosarchaea group</taxon>
        <taxon>Halobacteria</taxon>
        <taxon>Halobacteriales</taxon>
        <taxon>Haloferacaceae</taxon>
        <taxon>Salinigranum</taxon>
    </lineage>
</organism>
<dbReference type="InterPro" id="IPR036830">
    <property type="entry name" value="PP_kinase_middle_dom_sf"/>
</dbReference>
<name>A0A2I8VM05_9EURY</name>
<dbReference type="FunFam" id="3.30.870.10:FF:000001">
    <property type="entry name" value="Polyphosphate kinase"/>
    <property type="match status" value="1"/>
</dbReference>
<dbReference type="GO" id="GO:0046872">
    <property type="term" value="F:metal ion binding"/>
    <property type="evidence" value="ECO:0007669"/>
    <property type="project" value="UniProtKB-KW"/>
</dbReference>
<keyword evidence="13" id="KW-1185">Reference proteome</keyword>
<dbReference type="Pfam" id="PF13089">
    <property type="entry name" value="PP_kinase_N"/>
    <property type="match status" value="1"/>
</dbReference>
<comment type="cofactor">
    <cofactor evidence="8">
        <name>Mg(2+)</name>
        <dbReference type="ChEBI" id="CHEBI:18420"/>
    </cofactor>
</comment>
<dbReference type="InterPro" id="IPR036832">
    <property type="entry name" value="PPK_N_dom_sf"/>
</dbReference>
<dbReference type="GO" id="GO:0009358">
    <property type="term" value="C:polyphosphate kinase complex"/>
    <property type="evidence" value="ECO:0007669"/>
    <property type="project" value="InterPro"/>
</dbReference>
<dbReference type="GO" id="GO:0008976">
    <property type="term" value="F:polyphosphate kinase activity"/>
    <property type="evidence" value="ECO:0007669"/>
    <property type="project" value="UniProtKB-UniRule"/>
</dbReference>
<feature type="binding site" evidence="8">
    <location>
        <position position="652"/>
    </location>
    <ligand>
        <name>ATP</name>
        <dbReference type="ChEBI" id="CHEBI:30616"/>
    </ligand>
</feature>